<dbReference type="InterPro" id="IPR008949">
    <property type="entry name" value="Isoprenoid_synthase_dom_sf"/>
</dbReference>
<dbReference type="RefSeq" id="WP_386190571.1">
    <property type="nucleotide sequence ID" value="NZ_JBHSBC010000019.1"/>
</dbReference>
<evidence type="ECO:0000313" key="4">
    <source>
        <dbReference type="EMBL" id="MFC3982393.1"/>
    </source>
</evidence>
<dbReference type="Proteomes" id="UP001595698">
    <property type="component" value="Unassembled WGS sequence"/>
</dbReference>
<evidence type="ECO:0000256" key="3">
    <source>
        <dbReference type="SAM" id="MobiDB-lite"/>
    </source>
</evidence>
<gene>
    <name evidence="4" type="ORF">ACFOYY_19770</name>
</gene>
<dbReference type="InterPro" id="IPR034686">
    <property type="entry name" value="Terpene_cyclase-like_2"/>
</dbReference>
<dbReference type="PANTHER" id="PTHR35201:SF4">
    <property type="entry name" value="BETA-PINACENE SYNTHASE-RELATED"/>
    <property type="match status" value="1"/>
</dbReference>
<protein>
    <recommendedName>
        <fullName evidence="2">Terpene synthase</fullName>
        <ecNumber evidence="2">4.2.3.-</ecNumber>
    </recommendedName>
</protein>
<dbReference type="SFLD" id="SFLDS00005">
    <property type="entry name" value="Isoprenoid_Synthase_Type_I"/>
    <property type="match status" value="2"/>
</dbReference>
<reference evidence="5" key="1">
    <citation type="journal article" date="2019" name="Int. J. Syst. Evol. Microbiol.">
        <title>The Global Catalogue of Microorganisms (GCM) 10K type strain sequencing project: providing services to taxonomists for standard genome sequencing and annotation.</title>
        <authorList>
            <consortium name="The Broad Institute Genomics Platform"/>
            <consortium name="The Broad Institute Genome Sequencing Center for Infectious Disease"/>
            <person name="Wu L."/>
            <person name="Ma J."/>
        </authorList>
    </citation>
    <scope>NUCLEOTIDE SEQUENCE [LARGE SCALE GENOMIC DNA]</scope>
    <source>
        <strain evidence="5">TBRC 7912</strain>
    </source>
</reference>
<feature type="region of interest" description="Disordered" evidence="3">
    <location>
        <begin position="746"/>
        <end position="800"/>
    </location>
</feature>
<dbReference type="SUPFAM" id="SSF48576">
    <property type="entry name" value="Terpenoid synthases"/>
    <property type="match status" value="2"/>
</dbReference>
<accession>A0ABV8F156</accession>
<comment type="cofactor">
    <cofactor evidence="2">
        <name>Mg(2+)</name>
        <dbReference type="ChEBI" id="CHEBI:18420"/>
    </cofactor>
</comment>
<dbReference type="Gene3D" id="1.10.600.10">
    <property type="entry name" value="Farnesyl Diphosphate Synthase"/>
    <property type="match status" value="2"/>
</dbReference>
<sequence>MQAFTLPGFYIPHPARLNPHLERARAHSNAWAREMGMLDSPKPGGGLVWDEQALAKMDYALMCAYTHPDCDGPALDLITDWYVWVFFFDDHFLEHFKHSRDLRGAKAHLDRLELFMTVDGQEPPEPENPAEAGLKDLWRRTIPSMSAGWRRRFITSTHNLMIESMWELHNIDQGRIANPIEYIQMRRRVGGAPWSANLVEYAVGAEIPDVLAGTRPLHVLCDTFSDAVHLRNDLFSYQREVREEGENSNAVLVFERFLDCPTQEAAELVNELLTSRLLQFEDTALAEIPALLAEHALPPDEQVAVGLYVKGLQDWQSGGHEWHARSSRYMNEGAVTSPGVSRGPLGLGTSAARLPTAALTPGLARRTRQQSHRPFEPVGHLPLPDFHMPYPVRISPHLDAARRDSVGWARRVGLFDAIPGVEAGGVWDERRFLLFDLAHCASMIHADASLEQLNLSSDWLSWGTYGDDYYPVVFGASRDLAAAKLCDERLGLFMPIDLGAVPEPLNPLERGLADLWHRTAAPMNEAARRDFRAAIEAMTSSWLWELGNQTGNRVPDPVDYVEMRRDTFGSGLTMSLAKLAHYDLVPAELYHTRVMRELDTAAQDYATFTNDLFSYQKEVEFEGEVHNMVLVVENFLQVDRLTARDVVADLMTARMRQFQHIVEEDLPAMFEEFGLGDEVRGVLTRHADGLKEWMSGILEWHRRCARYTEAELRRHHHGSVSAVVPATVVSRFLPSGPGTSALRLRPAAARDVPSSPAPAPAAPAPAPAGVAAFRRPSGLGTSAARLSPVSVPSPSGSGPA</sequence>
<name>A0ABV8F156_9ACTN</name>
<dbReference type="Pfam" id="PF19086">
    <property type="entry name" value="Terpene_syn_C_2"/>
    <property type="match status" value="2"/>
</dbReference>
<keyword evidence="5" id="KW-1185">Reference proteome</keyword>
<evidence type="ECO:0000256" key="1">
    <source>
        <dbReference type="ARBA" id="ARBA00023239"/>
    </source>
</evidence>
<comment type="caution">
    <text evidence="4">The sequence shown here is derived from an EMBL/GenBank/DDBJ whole genome shotgun (WGS) entry which is preliminary data.</text>
</comment>
<feature type="compositionally biased region" description="Low complexity" evidence="3">
    <location>
        <begin position="767"/>
        <end position="776"/>
    </location>
</feature>
<dbReference type="EMBL" id="JBHSBC010000019">
    <property type="protein sequence ID" value="MFC3982393.1"/>
    <property type="molecule type" value="Genomic_DNA"/>
</dbReference>
<keyword evidence="2" id="KW-0479">Metal-binding</keyword>
<evidence type="ECO:0000313" key="5">
    <source>
        <dbReference type="Proteomes" id="UP001595698"/>
    </source>
</evidence>
<feature type="compositionally biased region" description="Pro residues" evidence="3">
    <location>
        <begin position="755"/>
        <end position="766"/>
    </location>
</feature>
<organism evidence="4 5">
    <name type="scientific">Streptosporangium jomthongense</name>
    <dbReference type="NCBI Taxonomy" id="1193683"/>
    <lineage>
        <taxon>Bacteria</taxon>
        <taxon>Bacillati</taxon>
        <taxon>Actinomycetota</taxon>
        <taxon>Actinomycetes</taxon>
        <taxon>Streptosporangiales</taxon>
        <taxon>Streptosporangiaceae</taxon>
        <taxon>Streptosporangium</taxon>
    </lineage>
</organism>
<comment type="similarity">
    <text evidence="2">Belongs to the terpene synthase family.</text>
</comment>
<evidence type="ECO:0000256" key="2">
    <source>
        <dbReference type="RuleBase" id="RU366034"/>
    </source>
</evidence>
<keyword evidence="1 2" id="KW-0456">Lyase</keyword>
<proteinExistence type="inferred from homology"/>
<dbReference type="SFLD" id="SFLDG01020">
    <property type="entry name" value="Terpene_Cyclase_Like_2"/>
    <property type="match status" value="2"/>
</dbReference>
<dbReference type="EC" id="4.2.3.-" evidence="2"/>
<dbReference type="PANTHER" id="PTHR35201">
    <property type="entry name" value="TERPENE SYNTHASE"/>
    <property type="match status" value="1"/>
</dbReference>
<feature type="compositionally biased region" description="Low complexity" evidence="3">
    <location>
        <begin position="787"/>
        <end position="800"/>
    </location>
</feature>
<keyword evidence="2" id="KW-0460">Magnesium</keyword>